<evidence type="ECO:0000256" key="3">
    <source>
        <dbReference type="ARBA" id="ARBA00022679"/>
    </source>
</evidence>
<dbReference type="InterPro" id="IPR017455">
    <property type="entry name" value="Znf_FYVE-rel"/>
</dbReference>
<dbReference type="CDD" id="cd00065">
    <property type="entry name" value="FYVE_like_SF"/>
    <property type="match status" value="1"/>
</dbReference>
<keyword evidence="9 11" id="KW-0067">ATP-binding</keyword>
<organism evidence="17 18">
    <name type="scientific">Thraustotheca clavata</name>
    <dbReference type="NCBI Taxonomy" id="74557"/>
    <lineage>
        <taxon>Eukaryota</taxon>
        <taxon>Sar</taxon>
        <taxon>Stramenopiles</taxon>
        <taxon>Oomycota</taxon>
        <taxon>Saprolegniomycetes</taxon>
        <taxon>Saprolegniales</taxon>
        <taxon>Achlyaceae</taxon>
        <taxon>Thraustotheca</taxon>
    </lineage>
</organism>
<dbReference type="PROSITE" id="PS00107">
    <property type="entry name" value="PROTEIN_KINASE_ATP"/>
    <property type="match status" value="1"/>
</dbReference>
<dbReference type="CDD" id="cd05123">
    <property type="entry name" value="STKc_AGC"/>
    <property type="match status" value="1"/>
</dbReference>
<dbReference type="OrthoDB" id="421951at2759"/>
<dbReference type="SMART" id="SM00133">
    <property type="entry name" value="S_TK_X"/>
    <property type="match status" value="1"/>
</dbReference>
<dbReference type="SUPFAM" id="SSF49562">
    <property type="entry name" value="C2 domain (Calcium/lipid-binding domain, CaLB)"/>
    <property type="match status" value="1"/>
</dbReference>
<dbReference type="Gene3D" id="3.30.40.10">
    <property type="entry name" value="Zinc/RING finger domain, C3HC4 (zinc finger)"/>
    <property type="match status" value="1"/>
</dbReference>
<feature type="domain" description="C2" evidence="13">
    <location>
        <begin position="282"/>
        <end position="393"/>
    </location>
</feature>
<gene>
    <name evidence="17" type="ORF">THRCLA_04637</name>
</gene>
<dbReference type="GO" id="GO:0004674">
    <property type="term" value="F:protein serine/threonine kinase activity"/>
    <property type="evidence" value="ECO:0007669"/>
    <property type="project" value="UniProtKB-KW"/>
</dbReference>
<evidence type="ECO:0000256" key="8">
    <source>
        <dbReference type="ARBA" id="ARBA00022833"/>
    </source>
</evidence>
<dbReference type="Gene3D" id="2.60.40.150">
    <property type="entry name" value="C2 domain"/>
    <property type="match status" value="1"/>
</dbReference>
<dbReference type="Pfam" id="PF00069">
    <property type="entry name" value="Pkinase"/>
    <property type="match status" value="1"/>
</dbReference>
<dbReference type="SUPFAM" id="SSF56112">
    <property type="entry name" value="Protein kinase-like (PK-like)"/>
    <property type="match status" value="1"/>
</dbReference>
<evidence type="ECO:0000256" key="5">
    <source>
        <dbReference type="ARBA" id="ARBA00022741"/>
    </source>
</evidence>
<dbReference type="Proteomes" id="UP000243217">
    <property type="component" value="Unassembled WGS sequence"/>
</dbReference>
<dbReference type="SMART" id="SM00239">
    <property type="entry name" value="C2"/>
    <property type="match status" value="1"/>
</dbReference>
<dbReference type="InterPro" id="IPR000719">
    <property type="entry name" value="Prot_kinase_dom"/>
</dbReference>
<reference evidence="17 18" key="1">
    <citation type="journal article" date="2014" name="Genome Biol. Evol.">
        <title>The secreted proteins of Achlya hypogyna and Thraustotheca clavata identify the ancestral oomycete secretome and reveal gene acquisitions by horizontal gene transfer.</title>
        <authorList>
            <person name="Misner I."/>
            <person name="Blouin N."/>
            <person name="Leonard G."/>
            <person name="Richards T.A."/>
            <person name="Lane C.E."/>
        </authorList>
    </citation>
    <scope>NUCLEOTIDE SEQUENCE [LARGE SCALE GENOMIC DNA]</scope>
    <source>
        <strain evidence="17 18">ATCC 34112</strain>
    </source>
</reference>
<dbReference type="InterPro" id="IPR045270">
    <property type="entry name" value="STKc_AGC"/>
</dbReference>
<name>A0A1V9ZYG4_9STRA</name>
<evidence type="ECO:0000256" key="4">
    <source>
        <dbReference type="ARBA" id="ARBA00022723"/>
    </source>
</evidence>
<feature type="domain" description="FYVE-type" evidence="15">
    <location>
        <begin position="460"/>
        <end position="511"/>
    </location>
</feature>
<keyword evidence="7 17" id="KW-0418">Kinase</keyword>
<dbReference type="InterPro" id="IPR013083">
    <property type="entry name" value="Znf_RING/FYVE/PHD"/>
</dbReference>
<evidence type="ECO:0000313" key="18">
    <source>
        <dbReference type="Proteomes" id="UP000243217"/>
    </source>
</evidence>
<keyword evidence="2" id="KW-0597">Phosphoprotein</keyword>
<evidence type="ECO:0000256" key="1">
    <source>
        <dbReference type="ARBA" id="ARBA00022527"/>
    </source>
</evidence>
<evidence type="ECO:0000313" key="17">
    <source>
        <dbReference type="EMBL" id="OQS03046.1"/>
    </source>
</evidence>
<keyword evidence="5 11" id="KW-0547">Nucleotide-binding</keyword>
<dbReference type="PROSITE" id="PS50011">
    <property type="entry name" value="PROTEIN_KINASE_DOM"/>
    <property type="match status" value="1"/>
</dbReference>
<dbReference type="SUPFAM" id="SSF57903">
    <property type="entry name" value="FYVE/PHD zinc finger"/>
    <property type="match status" value="1"/>
</dbReference>
<dbReference type="Gene3D" id="1.10.510.10">
    <property type="entry name" value="Transferase(Phosphotransferase) domain 1"/>
    <property type="match status" value="1"/>
</dbReference>
<keyword evidence="4" id="KW-0479">Metal-binding</keyword>
<dbReference type="InterPro" id="IPR053858">
    <property type="entry name" value="Arb2_dom"/>
</dbReference>
<dbReference type="InterPro" id="IPR008271">
    <property type="entry name" value="Ser/Thr_kinase_AS"/>
</dbReference>
<evidence type="ECO:0000259" key="13">
    <source>
        <dbReference type="PROSITE" id="PS50004"/>
    </source>
</evidence>
<dbReference type="Gene3D" id="3.30.200.20">
    <property type="entry name" value="Phosphorylase Kinase, domain 1"/>
    <property type="match status" value="1"/>
</dbReference>
<feature type="domain" description="AGC-kinase C-terminal" evidence="16">
    <location>
        <begin position="876"/>
        <end position="942"/>
    </location>
</feature>
<dbReference type="PROSITE" id="PS50004">
    <property type="entry name" value="C2"/>
    <property type="match status" value="1"/>
</dbReference>
<dbReference type="InterPro" id="IPR011011">
    <property type="entry name" value="Znf_FYVE_PHD"/>
</dbReference>
<protein>
    <submittedName>
        <fullName evidence="17">RAC family serine/threonine-protein kinase</fullName>
    </submittedName>
</protein>
<dbReference type="AlphaFoldDB" id="A0A1V9ZYG4"/>
<keyword evidence="6 10" id="KW-0863">Zinc-finger</keyword>
<evidence type="ECO:0000256" key="9">
    <source>
        <dbReference type="ARBA" id="ARBA00022840"/>
    </source>
</evidence>
<evidence type="ECO:0000256" key="11">
    <source>
        <dbReference type="PROSITE-ProRule" id="PRU10141"/>
    </source>
</evidence>
<keyword evidence="18" id="KW-1185">Reference proteome</keyword>
<dbReference type="InterPro" id="IPR011009">
    <property type="entry name" value="Kinase-like_dom_sf"/>
</dbReference>
<keyword evidence="8" id="KW-0862">Zinc</keyword>
<evidence type="ECO:0000259" key="15">
    <source>
        <dbReference type="PROSITE" id="PS50178"/>
    </source>
</evidence>
<accession>A0A1V9ZYG4</accession>
<dbReference type="GO" id="GO:0008270">
    <property type="term" value="F:zinc ion binding"/>
    <property type="evidence" value="ECO:0007669"/>
    <property type="project" value="UniProtKB-KW"/>
</dbReference>
<comment type="caution">
    <text evidence="17">The sequence shown here is derived from an EMBL/GenBank/DDBJ whole genome shotgun (WGS) entry which is preliminary data.</text>
</comment>
<sequence>MSLAGTTEAMVDSQDVNLLVGQPAMANDILHVATQVQARLRGELNMIEEFIPNARAEAKSSIFLTPDWKTNPRMCVFMQCGNGLMPGLWTIPRPPQHPSSTAFVSALHQVSILPYIRAAVQNGMSVVLMNPSTNYGVVKGHRVKILNSSSPEEHIAHVWNTIIAPSSAGQINFIALDAAGLLLNQFLRQLTSDQHGRIGGIVYIDSPQAARRHRSEPAEFEGLIEMRSVHFEPSTEPMFQVISNSEQYKCMSLSIGRFSGENSLAAVIQSVQASAFMFLQLIGNGLDDALIALRATIPNKLIVTVNRARLTGQPYNNPYAVVTCVGQKKETVGNNKKTMDPEWNQTFSFPVSDASTPIVITVKDKTFPLSTSLGHVALNMTDIGLNRPVRKWFTLRDERSSNTHGNGELELTLEWLHDTFVARTDSFIRGQRSGSTESRTNSGLGSGSGTKSIIDTKPANAAENQCYLCKCSFLVHRRRHCRMCLRPVCVSCSDRLFLPGFSEAKRVCTACCNLQILLHKQGNGTMLTSPNMMSRHNAPIGLDVPTPYAVLPYNHQNKQQTNIKFPAASSENPMYDQAALAEASRNIERMVQREKEQNKPLGIDDFDLLKVVGRGAFGKVMLVRKKGGKNAGAIYAMKILKKAHIIQNDQVENTKAEQHILKEINHPYVVRLRYAFQNSEKLYLIMDYYPGGSLYYHLRKSKKFSEDRTRIYMAELLTAIMHLHSKDIAYRDLKLENILMDPHGHIALTDFGLSKEGQSIDGAIRQSQAQLGMKTICGTAEYMAPELLRHQAYGKVVDWWSYGILLFEMLTGRTPFVDKNRRTMFKNIMHSEVVYPPYISAPARSIISRLLIRDPSKRLGGGPSGGKEIMAHPFFSSIDWDALLRKEIPPVFVPNVSAVDDISNVPEMFQKMVAIDSPIAKDGKALTHFDDFSYQEDSNLRQ</sequence>
<keyword evidence="1" id="KW-0723">Serine/threonine-protein kinase</keyword>
<dbReference type="FunFam" id="1.10.510.10:FF:000713">
    <property type="entry name" value="Non-specific serine/threonine protein kinase"/>
    <property type="match status" value="1"/>
</dbReference>
<dbReference type="Pfam" id="PF22749">
    <property type="entry name" value="Arb2"/>
    <property type="match status" value="1"/>
</dbReference>
<dbReference type="InterPro" id="IPR017441">
    <property type="entry name" value="Protein_kinase_ATP_BS"/>
</dbReference>
<dbReference type="InterPro" id="IPR000008">
    <property type="entry name" value="C2_dom"/>
</dbReference>
<evidence type="ECO:0000259" key="14">
    <source>
        <dbReference type="PROSITE" id="PS50011"/>
    </source>
</evidence>
<keyword evidence="3" id="KW-0808">Transferase</keyword>
<dbReference type="STRING" id="74557.A0A1V9ZYG4"/>
<dbReference type="CDD" id="cd00030">
    <property type="entry name" value="C2"/>
    <property type="match status" value="1"/>
</dbReference>
<dbReference type="PROSITE" id="PS50178">
    <property type="entry name" value="ZF_FYVE"/>
    <property type="match status" value="1"/>
</dbReference>
<dbReference type="SMART" id="SM00220">
    <property type="entry name" value="S_TKc"/>
    <property type="match status" value="1"/>
</dbReference>
<dbReference type="PANTHER" id="PTHR24351">
    <property type="entry name" value="RIBOSOMAL PROTEIN S6 KINASE"/>
    <property type="match status" value="1"/>
</dbReference>
<evidence type="ECO:0000256" key="6">
    <source>
        <dbReference type="ARBA" id="ARBA00022771"/>
    </source>
</evidence>
<dbReference type="GO" id="GO:0005524">
    <property type="term" value="F:ATP binding"/>
    <property type="evidence" value="ECO:0007669"/>
    <property type="project" value="UniProtKB-UniRule"/>
</dbReference>
<feature type="compositionally biased region" description="Polar residues" evidence="12">
    <location>
        <begin position="432"/>
        <end position="450"/>
    </location>
</feature>
<dbReference type="InterPro" id="IPR035892">
    <property type="entry name" value="C2_domain_sf"/>
</dbReference>
<feature type="domain" description="Protein kinase" evidence="14">
    <location>
        <begin position="606"/>
        <end position="875"/>
    </location>
</feature>
<dbReference type="InterPro" id="IPR000961">
    <property type="entry name" value="AGC-kinase_C"/>
</dbReference>
<proteinExistence type="predicted"/>
<dbReference type="Pfam" id="PF00168">
    <property type="entry name" value="C2"/>
    <property type="match status" value="1"/>
</dbReference>
<evidence type="ECO:0000256" key="2">
    <source>
        <dbReference type="ARBA" id="ARBA00022553"/>
    </source>
</evidence>
<evidence type="ECO:0000256" key="10">
    <source>
        <dbReference type="PROSITE-ProRule" id="PRU00091"/>
    </source>
</evidence>
<dbReference type="EMBL" id="JNBS01001028">
    <property type="protein sequence ID" value="OQS03046.1"/>
    <property type="molecule type" value="Genomic_DNA"/>
</dbReference>
<feature type="region of interest" description="Disordered" evidence="12">
    <location>
        <begin position="431"/>
        <end position="450"/>
    </location>
</feature>
<feature type="binding site" evidence="11">
    <location>
        <position position="638"/>
    </location>
    <ligand>
        <name>ATP</name>
        <dbReference type="ChEBI" id="CHEBI:30616"/>
    </ligand>
</feature>
<evidence type="ECO:0000256" key="12">
    <source>
        <dbReference type="SAM" id="MobiDB-lite"/>
    </source>
</evidence>
<evidence type="ECO:0000256" key="7">
    <source>
        <dbReference type="ARBA" id="ARBA00022777"/>
    </source>
</evidence>
<dbReference type="PROSITE" id="PS00108">
    <property type="entry name" value="PROTEIN_KINASE_ST"/>
    <property type="match status" value="1"/>
</dbReference>
<evidence type="ECO:0000259" key="16">
    <source>
        <dbReference type="PROSITE" id="PS51285"/>
    </source>
</evidence>
<dbReference type="PROSITE" id="PS51285">
    <property type="entry name" value="AGC_KINASE_CTER"/>
    <property type="match status" value="1"/>
</dbReference>
<dbReference type="FunFam" id="3.30.200.20:FF:000537">
    <property type="entry name" value="Non-specific serine/threonine protein kinase"/>
    <property type="match status" value="1"/>
</dbReference>